<feature type="domain" description="DUF4232" evidence="2">
    <location>
        <begin position="41"/>
        <end position="169"/>
    </location>
</feature>
<dbReference type="OrthoDB" id="3872285at2"/>
<keyword evidence="1" id="KW-0732">Signal</keyword>
<comment type="caution">
    <text evidence="3">The sequence shown here is derived from an EMBL/GenBank/DDBJ whole genome shotgun (WGS) entry which is preliminary data.</text>
</comment>
<keyword evidence="4" id="KW-1185">Reference proteome</keyword>
<feature type="signal peptide" evidence="1">
    <location>
        <begin position="1"/>
        <end position="25"/>
    </location>
</feature>
<sequence length="181" mass="18982">MRTTTRLSGGLAVLMTILMAGLALTACGTTSEADDTPLGNCRTGSLKWTLVLLGKEKGGSRADARLTAVNKSPDSCVFDGYPGIEIHNGKADSIDGAGPGHPASFPLSAKATVTVDLHYTPYGTKGADDWCVRQSEAVVWAPHDSDRTVVPVLDRHRRTAVIDACGETLSMAPPHRTPAGN</sequence>
<evidence type="ECO:0000313" key="3">
    <source>
        <dbReference type="EMBL" id="OXY99202.1"/>
    </source>
</evidence>
<dbReference type="Proteomes" id="UP000215483">
    <property type="component" value="Unassembled WGS sequence"/>
</dbReference>
<dbReference type="AlphaFoldDB" id="A0A233SU99"/>
<gene>
    <name evidence="3" type="ORF">BEK98_04355</name>
</gene>
<organism evidence="3 4">
    <name type="scientific">Streptomyces diastatochromogenes</name>
    <dbReference type="NCBI Taxonomy" id="42236"/>
    <lineage>
        <taxon>Bacteria</taxon>
        <taxon>Bacillati</taxon>
        <taxon>Actinomycetota</taxon>
        <taxon>Actinomycetes</taxon>
        <taxon>Kitasatosporales</taxon>
        <taxon>Streptomycetaceae</taxon>
        <taxon>Streptomyces</taxon>
    </lineage>
</organism>
<dbReference type="InterPro" id="IPR025326">
    <property type="entry name" value="DUF4232"/>
</dbReference>
<name>A0A233SU99_STRDA</name>
<dbReference type="RefSeq" id="WP_094215025.1">
    <property type="nucleotide sequence ID" value="NZ_MCGQ01000006.1"/>
</dbReference>
<evidence type="ECO:0000259" key="2">
    <source>
        <dbReference type="Pfam" id="PF14016"/>
    </source>
</evidence>
<protein>
    <recommendedName>
        <fullName evidence="2">DUF4232 domain-containing protein</fullName>
    </recommendedName>
</protein>
<dbReference type="PROSITE" id="PS51257">
    <property type="entry name" value="PROKAR_LIPOPROTEIN"/>
    <property type="match status" value="1"/>
</dbReference>
<dbReference type="Pfam" id="PF14016">
    <property type="entry name" value="DUF4232"/>
    <property type="match status" value="1"/>
</dbReference>
<reference evidence="3 4" key="1">
    <citation type="submission" date="2016-07" db="EMBL/GenBank/DDBJ databases">
        <title>Draft genome of Streptomyces diastatochromogenes.</title>
        <authorList>
            <person name="Podduturi R."/>
            <person name="Lukassen M.B."/>
            <person name="Clausen N."/>
            <person name="Nielsen J.L."/>
            <person name="Jorgensen N.O."/>
        </authorList>
    </citation>
    <scope>NUCLEOTIDE SEQUENCE [LARGE SCALE GENOMIC DNA]</scope>
    <source>
        <strain evidence="3 4">DSM 40608</strain>
    </source>
</reference>
<evidence type="ECO:0000256" key="1">
    <source>
        <dbReference type="SAM" id="SignalP"/>
    </source>
</evidence>
<accession>A0A233SU99</accession>
<proteinExistence type="predicted"/>
<feature type="chain" id="PRO_5039589286" description="DUF4232 domain-containing protein" evidence="1">
    <location>
        <begin position="26"/>
        <end position="181"/>
    </location>
</feature>
<evidence type="ECO:0000313" key="4">
    <source>
        <dbReference type="Proteomes" id="UP000215483"/>
    </source>
</evidence>
<dbReference type="EMBL" id="MCGQ01000006">
    <property type="protein sequence ID" value="OXY99202.1"/>
    <property type="molecule type" value="Genomic_DNA"/>
</dbReference>